<evidence type="ECO:0000313" key="2">
    <source>
        <dbReference type="EMBL" id="EAA35968.1"/>
    </source>
</evidence>
<dbReference type="GeneID" id="3881384"/>
<keyword evidence="3" id="KW-1185">Reference proteome</keyword>
<feature type="coiled-coil region" evidence="1">
    <location>
        <begin position="65"/>
        <end position="173"/>
    </location>
</feature>
<dbReference type="AlphaFoldDB" id="Q7SGL1"/>
<dbReference type="VEuPathDB" id="FungiDB:NCU08073"/>
<evidence type="ECO:0000313" key="3">
    <source>
        <dbReference type="Proteomes" id="UP000001805"/>
    </source>
</evidence>
<gene>
    <name evidence="2" type="ORF">NCU08073</name>
</gene>
<dbReference type="OMA" id="NTRQMEL"/>
<dbReference type="RefSeq" id="XP_965204.1">
    <property type="nucleotide sequence ID" value="XM_960111.2"/>
</dbReference>
<dbReference type="KEGG" id="ncr:NCU08073"/>
<dbReference type="PaxDb" id="5141-EFNCRP00000008539"/>
<protein>
    <submittedName>
        <fullName evidence="2">Uncharacterized protein</fullName>
    </submittedName>
</protein>
<proteinExistence type="predicted"/>
<evidence type="ECO:0000256" key="1">
    <source>
        <dbReference type="SAM" id="Coils"/>
    </source>
</evidence>
<dbReference type="STRING" id="367110.Q7SGL1"/>
<dbReference type="HOGENOM" id="CLU_040196_0_0_1"/>
<keyword evidence="1" id="KW-0175">Coiled coil</keyword>
<name>Q7SGL1_NEUCR</name>
<dbReference type="OrthoDB" id="10420475at2759"/>
<dbReference type="InParanoid" id="Q7SGL1"/>
<accession>Q7SGL1</accession>
<dbReference type="Proteomes" id="UP000001805">
    <property type="component" value="Chromosome 1, Linkage Group I"/>
</dbReference>
<dbReference type="EMBL" id="CM002236">
    <property type="protein sequence ID" value="EAA35968.1"/>
    <property type="molecule type" value="Genomic_DNA"/>
</dbReference>
<reference evidence="2 3" key="1">
    <citation type="journal article" date="2003" name="Nature">
        <title>The genome sequence of the filamentous fungus Neurospora crassa.</title>
        <authorList>
            <person name="Galagan J.E."/>
            <person name="Calvo S.E."/>
            <person name="Borkovich K.A."/>
            <person name="Selker E.U."/>
            <person name="Read N.D."/>
            <person name="Jaffe D."/>
            <person name="FitzHugh W."/>
            <person name="Ma L.J."/>
            <person name="Smirnov S."/>
            <person name="Purcell S."/>
            <person name="Rehman B."/>
            <person name="Elkins T."/>
            <person name="Engels R."/>
            <person name="Wang S."/>
            <person name="Nielsen C.B."/>
            <person name="Butler J."/>
            <person name="Endrizzi M."/>
            <person name="Qui D."/>
            <person name="Ianakiev P."/>
            <person name="Bell-Pedersen D."/>
            <person name="Nelson M.A."/>
            <person name="Werner-Washburne M."/>
            <person name="Selitrennikoff C.P."/>
            <person name="Kinsey J.A."/>
            <person name="Braun E.L."/>
            <person name="Zelter A."/>
            <person name="Schulte U."/>
            <person name="Kothe G.O."/>
            <person name="Jedd G."/>
            <person name="Mewes W."/>
            <person name="Staben C."/>
            <person name="Marcotte E."/>
            <person name="Greenberg D."/>
            <person name="Roy A."/>
            <person name="Foley K."/>
            <person name="Naylor J."/>
            <person name="Stange-Thomann N."/>
            <person name="Barrett R."/>
            <person name="Gnerre S."/>
            <person name="Kamal M."/>
            <person name="Kamvysselis M."/>
            <person name="Mauceli E."/>
            <person name="Bielke C."/>
            <person name="Rudd S."/>
            <person name="Frishman D."/>
            <person name="Krystofova S."/>
            <person name="Rasmussen C."/>
            <person name="Metzenberg R.L."/>
            <person name="Perkins D.D."/>
            <person name="Kroken S."/>
            <person name="Cogoni C."/>
            <person name="Macino G."/>
            <person name="Catcheside D."/>
            <person name="Li W."/>
            <person name="Pratt R.J."/>
            <person name="Osmani S.A."/>
            <person name="DeSouza C.P."/>
            <person name="Glass L."/>
            <person name="Orbach M.J."/>
            <person name="Berglund J.A."/>
            <person name="Voelker R."/>
            <person name="Yarden O."/>
            <person name="Plamann M."/>
            <person name="Seiler S."/>
            <person name="Dunlap J."/>
            <person name="Radford A."/>
            <person name="Aramayo R."/>
            <person name="Natvig D.O."/>
            <person name="Alex L.A."/>
            <person name="Mannhaupt G."/>
            <person name="Ebbole D.J."/>
            <person name="Freitag M."/>
            <person name="Paulsen I."/>
            <person name="Sachs M.S."/>
            <person name="Lander E.S."/>
            <person name="Nusbaum C."/>
            <person name="Birren B."/>
        </authorList>
    </citation>
    <scope>NUCLEOTIDE SEQUENCE [LARGE SCALE GENOMIC DNA]</scope>
    <source>
        <strain evidence="3">ATCC 24698 / 74-OR23-1A / CBS 708.71 / DSM 1257 / FGSC 987</strain>
    </source>
</reference>
<sequence>MPDFDFEAAKRSLTGYINLFNDHTADAGDGSPPWTIFLYAADRVHSVAQNLHKHLEECRTEFDQVKSHREEIAARERAVEQQEAKAQQALQQAEDKDRETQEKLNQLAENRRQHQDHELQLNTRQMELDGQKEQQGRELQALNEEKAAVTREKQDVARNQNTLEELRKEIENRVRGEIRLDEQHADFQRVLEKQLPSVLEQQLTPALQKLNDVSAQVQAIAGLVNGTEHLHDRLESAQNMATQTTSIIEQQLATAVEKLHGVKKRLQSVQPSSVTEQQLEQKLAPTLERLDNVSAQLEGIQDVVEGTGASIENTTRMMEEEHDRMIMALRAEIVTAVYSGEEVRELREALDDIRKVPEEVQFVKTILTSDIQSLNSQVANLRKRNTELTLCLEAYCNTGGSQEGLANRRWLAMINQLRRQLVGVHVSSNQGCNFRTILYHISQAVQNQITDENLEIFRVASRWNKWYCWEDVMRRGQDAAIIKETCSLHPDGACFQVKRMEQGFSDTLVFRGQNLEL</sequence>
<organism evidence="2 3">
    <name type="scientific">Neurospora crassa (strain ATCC 24698 / 74-OR23-1A / CBS 708.71 / DSM 1257 / FGSC 987)</name>
    <dbReference type="NCBI Taxonomy" id="367110"/>
    <lineage>
        <taxon>Eukaryota</taxon>
        <taxon>Fungi</taxon>
        <taxon>Dikarya</taxon>
        <taxon>Ascomycota</taxon>
        <taxon>Pezizomycotina</taxon>
        <taxon>Sordariomycetes</taxon>
        <taxon>Sordariomycetidae</taxon>
        <taxon>Sordariales</taxon>
        <taxon>Sordariaceae</taxon>
        <taxon>Neurospora</taxon>
    </lineage>
</organism>
<dbReference type="SMR" id="Q7SGL1"/>